<evidence type="ECO:0000256" key="5">
    <source>
        <dbReference type="ARBA" id="ARBA00022777"/>
    </source>
</evidence>
<evidence type="ECO:0000313" key="8">
    <source>
        <dbReference type="EMBL" id="TKR96999.1"/>
    </source>
</evidence>
<dbReference type="NCBIfam" id="TIGR03263">
    <property type="entry name" value="guanyl_kin"/>
    <property type="match status" value="1"/>
</dbReference>
<evidence type="ECO:0000256" key="1">
    <source>
        <dbReference type="ARBA" id="ARBA00005790"/>
    </source>
</evidence>
<dbReference type="EC" id="2.7.4.8" evidence="2"/>
<dbReference type="FunFam" id="3.40.50.300:FF:000776">
    <property type="entry name" value="Guanylate kinase 2"/>
    <property type="match status" value="1"/>
</dbReference>
<dbReference type="Gene3D" id="3.40.50.300">
    <property type="entry name" value="P-loop containing nucleotide triphosphate hydrolases"/>
    <property type="match status" value="1"/>
</dbReference>
<dbReference type="InterPro" id="IPR008145">
    <property type="entry name" value="GK/Ca_channel_bsu"/>
</dbReference>
<dbReference type="STRING" id="34508.A0A4U5PK07"/>
<reference evidence="8 9" key="2">
    <citation type="journal article" date="2019" name="G3 (Bethesda)">
        <title>Hybrid Assembly of the Genome of the Entomopathogenic Nematode Steinernema carpocapsae Identifies the X-Chromosome.</title>
        <authorList>
            <person name="Serra L."/>
            <person name="Macchietto M."/>
            <person name="Macias-Munoz A."/>
            <person name="McGill C.J."/>
            <person name="Rodriguez I.M."/>
            <person name="Rodriguez B."/>
            <person name="Murad R."/>
            <person name="Mortazavi A."/>
        </authorList>
    </citation>
    <scope>NUCLEOTIDE SEQUENCE [LARGE SCALE GENOMIC DNA]</scope>
    <source>
        <strain evidence="8 9">ALL</strain>
    </source>
</reference>
<dbReference type="CDD" id="cd00071">
    <property type="entry name" value="GMPK"/>
    <property type="match status" value="1"/>
</dbReference>
<name>A0A4U5PK07_STECR</name>
<sequence length="225" mass="25494">MYRRALAGLFRPIVDLAAMSSTVRPVVLSGPSGGGKSTILNKATSEFPKAFAFSVSHTTRKPREGEVHGTHYYFTDKETMERMISNNEFLEHACFGGNYYGTSLKAVEDIQNTGKICVLDIELQGVRNVKNTNMNAKYVLIRAPSIGVLEERLRRRNTETEESLKKRLMHAEEDLKAVEQDPTLFDHIIVNDDLDRAYNEFREALMDDLKIVLSAEQQKSTENVY</sequence>
<dbReference type="EMBL" id="AZBU02000002">
    <property type="protein sequence ID" value="TKR96999.1"/>
    <property type="molecule type" value="Genomic_DNA"/>
</dbReference>
<dbReference type="PANTHER" id="PTHR23117:SF13">
    <property type="entry name" value="GUANYLATE KINASE"/>
    <property type="match status" value="1"/>
</dbReference>
<dbReference type="Proteomes" id="UP000298663">
    <property type="component" value="Unassembled WGS sequence"/>
</dbReference>
<keyword evidence="6" id="KW-0067">ATP-binding</keyword>
<protein>
    <recommendedName>
        <fullName evidence="2">guanylate kinase</fullName>
        <ecNumber evidence="2">2.7.4.8</ecNumber>
    </recommendedName>
</protein>
<dbReference type="SUPFAM" id="SSF52540">
    <property type="entry name" value="P-loop containing nucleoside triphosphate hydrolases"/>
    <property type="match status" value="1"/>
</dbReference>
<evidence type="ECO:0000313" key="9">
    <source>
        <dbReference type="Proteomes" id="UP000298663"/>
    </source>
</evidence>
<reference evidence="8 9" key="1">
    <citation type="journal article" date="2015" name="Genome Biol.">
        <title>Comparative genomics of Steinernema reveals deeply conserved gene regulatory networks.</title>
        <authorList>
            <person name="Dillman A.R."/>
            <person name="Macchietto M."/>
            <person name="Porter C.F."/>
            <person name="Rogers A."/>
            <person name="Williams B."/>
            <person name="Antoshechkin I."/>
            <person name="Lee M.M."/>
            <person name="Goodwin Z."/>
            <person name="Lu X."/>
            <person name="Lewis E.E."/>
            <person name="Goodrich-Blair H."/>
            <person name="Stock S.P."/>
            <person name="Adams B.J."/>
            <person name="Sternberg P.W."/>
            <person name="Mortazavi A."/>
        </authorList>
    </citation>
    <scope>NUCLEOTIDE SEQUENCE [LARGE SCALE GENOMIC DNA]</scope>
    <source>
        <strain evidence="8 9">ALL</strain>
    </source>
</reference>
<dbReference type="Pfam" id="PF00625">
    <property type="entry name" value="Guanylate_kin"/>
    <property type="match status" value="1"/>
</dbReference>
<keyword evidence="4" id="KW-0547">Nucleotide-binding</keyword>
<dbReference type="GO" id="GO:0005524">
    <property type="term" value="F:ATP binding"/>
    <property type="evidence" value="ECO:0007669"/>
    <property type="project" value="UniProtKB-KW"/>
</dbReference>
<evidence type="ECO:0000259" key="7">
    <source>
        <dbReference type="PROSITE" id="PS50052"/>
    </source>
</evidence>
<dbReference type="GO" id="GO:0004385">
    <property type="term" value="F:GMP kinase activity"/>
    <property type="evidence" value="ECO:0007669"/>
    <property type="project" value="UniProtKB-EC"/>
</dbReference>
<dbReference type="InterPro" id="IPR017665">
    <property type="entry name" value="Guanylate_kinase"/>
</dbReference>
<evidence type="ECO:0000256" key="4">
    <source>
        <dbReference type="ARBA" id="ARBA00022741"/>
    </source>
</evidence>
<keyword evidence="9" id="KW-1185">Reference proteome</keyword>
<proteinExistence type="inferred from homology"/>
<keyword evidence="5" id="KW-0418">Kinase</keyword>
<dbReference type="PROSITE" id="PS00856">
    <property type="entry name" value="GUANYLATE_KINASE_1"/>
    <property type="match status" value="1"/>
</dbReference>
<evidence type="ECO:0000256" key="6">
    <source>
        <dbReference type="ARBA" id="ARBA00022840"/>
    </source>
</evidence>
<gene>
    <name evidence="8" type="ORF">L596_010932</name>
</gene>
<dbReference type="PANTHER" id="PTHR23117">
    <property type="entry name" value="GUANYLATE KINASE-RELATED"/>
    <property type="match status" value="1"/>
</dbReference>
<dbReference type="GO" id="GO:0005829">
    <property type="term" value="C:cytosol"/>
    <property type="evidence" value="ECO:0007669"/>
    <property type="project" value="TreeGrafter"/>
</dbReference>
<dbReference type="InterPro" id="IPR020590">
    <property type="entry name" value="Guanylate_kinase_CS"/>
</dbReference>
<dbReference type="OrthoDB" id="6334211at2759"/>
<dbReference type="PROSITE" id="PS50052">
    <property type="entry name" value="GUANYLATE_KINASE_2"/>
    <property type="match status" value="1"/>
</dbReference>
<dbReference type="AlphaFoldDB" id="A0A4U5PK07"/>
<dbReference type="InterPro" id="IPR027417">
    <property type="entry name" value="P-loop_NTPase"/>
</dbReference>
<comment type="caution">
    <text evidence="8">The sequence shown here is derived from an EMBL/GenBank/DDBJ whole genome shotgun (WGS) entry which is preliminary data.</text>
</comment>
<feature type="domain" description="Guanylate kinase-like" evidence="7">
    <location>
        <begin position="23"/>
        <end position="206"/>
    </location>
</feature>
<evidence type="ECO:0000256" key="2">
    <source>
        <dbReference type="ARBA" id="ARBA00012961"/>
    </source>
</evidence>
<organism evidence="8 9">
    <name type="scientific">Steinernema carpocapsae</name>
    <name type="common">Entomopathogenic nematode</name>
    <dbReference type="NCBI Taxonomy" id="34508"/>
    <lineage>
        <taxon>Eukaryota</taxon>
        <taxon>Metazoa</taxon>
        <taxon>Ecdysozoa</taxon>
        <taxon>Nematoda</taxon>
        <taxon>Chromadorea</taxon>
        <taxon>Rhabditida</taxon>
        <taxon>Tylenchina</taxon>
        <taxon>Panagrolaimomorpha</taxon>
        <taxon>Strongyloidoidea</taxon>
        <taxon>Steinernematidae</taxon>
        <taxon>Steinernema</taxon>
    </lineage>
</organism>
<dbReference type="InterPro" id="IPR008144">
    <property type="entry name" value="Guanylate_kin-like_dom"/>
</dbReference>
<keyword evidence="3" id="KW-0808">Transferase</keyword>
<evidence type="ECO:0000256" key="3">
    <source>
        <dbReference type="ARBA" id="ARBA00022679"/>
    </source>
</evidence>
<accession>A0A4U5PK07</accession>
<comment type="similarity">
    <text evidence="1">Belongs to the guanylate kinase family.</text>
</comment>
<dbReference type="SMART" id="SM00072">
    <property type="entry name" value="GuKc"/>
    <property type="match status" value="1"/>
</dbReference>